<gene>
    <name evidence="1" type="ORF">SAMN04488695_10898</name>
</gene>
<dbReference type="RefSeq" id="WP_074912467.1">
    <property type="nucleotide sequence ID" value="NZ_FOVK01000008.1"/>
</dbReference>
<organism evidence="1 2">
    <name type="scientific">Proteiniclasticum ruminis</name>
    <dbReference type="NCBI Taxonomy" id="398199"/>
    <lineage>
        <taxon>Bacteria</taxon>
        <taxon>Bacillati</taxon>
        <taxon>Bacillota</taxon>
        <taxon>Clostridia</taxon>
        <taxon>Eubacteriales</taxon>
        <taxon>Clostridiaceae</taxon>
        <taxon>Proteiniclasticum</taxon>
    </lineage>
</organism>
<dbReference type="OrthoDB" id="2042075at2"/>
<evidence type="ECO:0000313" key="1">
    <source>
        <dbReference type="EMBL" id="SFN95499.1"/>
    </source>
</evidence>
<dbReference type="AlphaFoldDB" id="A0A1I5D8G6"/>
<accession>A0A1I5D8G6</accession>
<proteinExistence type="predicted"/>
<name>A0A1I5D8G6_9CLOT</name>
<protein>
    <submittedName>
        <fullName evidence="1">Uncharacterized protein</fullName>
    </submittedName>
</protein>
<sequence length="261" mass="31765">MKITFVNPGFEKMIESIMMFQTEGESPYWSDSLFHFFPKLNQDVFQTLDYNAKKQYILNEMKEIYQEQESLINEKVVKYNRHWRRYRPQIEEALSDAFQVDTHQLFNDLRAEISLNPVSPRFLKDQYFQVFYLNSERGALGISLHEMIHFLWFHVWNQIFHDNYDEYERPTLKWILSEMVVECIMRDERLSSINPYFPRENGGCVYDYFQDMRLGDKMALDVIEEYYQCGNIRKFMQDSYAYCQKHEEEIRVHISKAEEQF</sequence>
<evidence type="ECO:0000313" key="2">
    <source>
        <dbReference type="Proteomes" id="UP000181899"/>
    </source>
</evidence>
<reference evidence="1 2" key="1">
    <citation type="submission" date="2016-10" db="EMBL/GenBank/DDBJ databases">
        <authorList>
            <person name="de Groot N.N."/>
        </authorList>
    </citation>
    <scope>NUCLEOTIDE SEQUENCE [LARGE SCALE GENOMIC DNA]</scope>
    <source>
        <strain evidence="1 2">ML2</strain>
    </source>
</reference>
<dbReference type="Proteomes" id="UP000181899">
    <property type="component" value="Unassembled WGS sequence"/>
</dbReference>
<keyword evidence="2" id="KW-1185">Reference proteome</keyword>
<dbReference type="EMBL" id="FOVK01000008">
    <property type="protein sequence ID" value="SFN95499.1"/>
    <property type="molecule type" value="Genomic_DNA"/>
</dbReference>